<reference evidence="3" key="1">
    <citation type="submission" date="2009-07" db="EMBL/GenBank/DDBJ databases">
        <title>Complete genome sequence of Zobellia galactanivorans Dsij.</title>
        <authorList>
            <consortium name="Genoscope - CEA"/>
        </authorList>
    </citation>
    <scope>NUCLEOTIDE SEQUENCE [LARGE SCALE GENOMIC DNA]</scope>
    <source>
        <strain evidence="3">DSM 12802 / CCUG 47099 / CIP 106680 / NCIMB 13871 / Dsij</strain>
    </source>
</reference>
<dbReference type="EMBL" id="FP476056">
    <property type="protein sequence ID" value="CAZ97506.1"/>
    <property type="molecule type" value="Genomic_DNA"/>
</dbReference>
<organism evidence="2 3">
    <name type="scientific">Zobellia galactanivorans (strain DSM 12802 / CCUG 47099 / CIP 106680 / NCIMB 13871 / Dsij)</name>
    <dbReference type="NCBI Taxonomy" id="63186"/>
    <lineage>
        <taxon>Bacteria</taxon>
        <taxon>Pseudomonadati</taxon>
        <taxon>Bacteroidota</taxon>
        <taxon>Flavobacteriia</taxon>
        <taxon>Flavobacteriales</taxon>
        <taxon>Flavobacteriaceae</taxon>
        <taxon>Zobellia</taxon>
    </lineage>
</organism>
<dbReference type="HOGENOM" id="CLU_3159662_0_0_10"/>
<evidence type="ECO:0000313" key="3">
    <source>
        <dbReference type="Proteomes" id="UP000008898"/>
    </source>
</evidence>
<reference evidence="2 3" key="2">
    <citation type="journal article" date="2012" name="Environ. Microbiol.">
        <title>Characterization of the first alginolytic operons in a marine bacterium: from their emergence in marine Flavobacteriia to their independent transfers to marine Proteobacteria and human gut Bacteroides.</title>
        <authorList>
            <person name="Thomas F."/>
            <person name="Barbeyron T."/>
            <person name="Tonon T."/>
            <person name="Genicot S."/>
            <person name="Czjzek M."/>
            <person name="Michel G."/>
        </authorList>
    </citation>
    <scope>NUCLEOTIDE SEQUENCE [LARGE SCALE GENOMIC DNA]</scope>
    <source>
        <strain evidence="3">DSM 12802 / CCUG 47099 / CIP 106680 / NCIMB 13871 / Dsij</strain>
    </source>
</reference>
<proteinExistence type="predicted"/>
<evidence type="ECO:0000313" key="2">
    <source>
        <dbReference type="EMBL" id="CAZ97506.1"/>
    </source>
</evidence>
<protein>
    <submittedName>
        <fullName evidence="2">Uncharacterized protein</fullName>
    </submittedName>
</protein>
<keyword evidence="3" id="KW-1185">Reference proteome</keyword>
<gene>
    <name evidence="2" type="ordered locus">zobellia_3368</name>
</gene>
<accession>G0L0M0</accession>
<dbReference type="Proteomes" id="UP000008898">
    <property type="component" value="Chromosome"/>
</dbReference>
<dbReference type="KEGG" id="zga:ZOBELLIA_3368"/>
<evidence type="ECO:0000256" key="1">
    <source>
        <dbReference type="SAM" id="MobiDB-lite"/>
    </source>
</evidence>
<feature type="region of interest" description="Disordered" evidence="1">
    <location>
        <begin position="16"/>
        <end position="48"/>
    </location>
</feature>
<sequence>MVYFVMIKTIPMAAPKKKRSKAELKAKKQEKILQRMEEKKTKKRKSRV</sequence>
<feature type="compositionally biased region" description="Basic and acidic residues" evidence="1">
    <location>
        <begin position="21"/>
        <end position="40"/>
    </location>
</feature>
<dbReference type="AlphaFoldDB" id="G0L0M0"/>
<name>G0L0M0_ZOBGA</name>